<dbReference type="AlphaFoldDB" id="A0A2M6YTW7"/>
<evidence type="ECO:0000256" key="1">
    <source>
        <dbReference type="SAM" id="Phobius"/>
    </source>
</evidence>
<comment type="caution">
    <text evidence="2">The sequence shown here is derived from an EMBL/GenBank/DDBJ whole genome shotgun (WGS) entry which is preliminary data.</text>
</comment>
<accession>A0A2M6YTW7</accession>
<feature type="transmembrane region" description="Helical" evidence="1">
    <location>
        <begin position="122"/>
        <end position="155"/>
    </location>
</feature>
<evidence type="ECO:0000313" key="3">
    <source>
        <dbReference type="Proteomes" id="UP000230184"/>
    </source>
</evidence>
<organism evidence="2 3">
    <name type="scientific">Candidatus Roizmanbacteria bacterium CG07_land_8_20_14_0_80_34_15</name>
    <dbReference type="NCBI Taxonomy" id="1974849"/>
    <lineage>
        <taxon>Bacteria</taxon>
        <taxon>Candidatus Roizmaniibacteriota</taxon>
    </lineage>
</organism>
<evidence type="ECO:0000313" key="2">
    <source>
        <dbReference type="EMBL" id="PIU36970.1"/>
    </source>
</evidence>
<gene>
    <name evidence="2" type="ORF">COT02_03295</name>
</gene>
<dbReference type="EMBL" id="PEWY01000091">
    <property type="protein sequence ID" value="PIU36970.1"/>
    <property type="molecule type" value="Genomic_DNA"/>
</dbReference>
<name>A0A2M6YTW7_9BACT</name>
<feature type="transmembrane region" description="Helical" evidence="1">
    <location>
        <begin position="86"/>
        <end position="110"/>
    </location>
</feature>
<keyword evidence="1" id="KW-1133">Transmembrane helix</keyword>
<keyword evidence="1" id="KW-0472">Membrane</keyword>
<evidence type="ECO:0008006" key="4">
    <source>
        <dbReference type="Google" id="ProtNLM"/>
    </source>
</evidence>
<reference evidence="3" key="1">
    <citation type="submission" date="2017-09" db="EMBL/GenBank/DDBJ databases">
        <title>Depth-based differentiation of microbial function through sediment-hosted aquifers and enrichment of novel symbionts in the deep terrestrial subsurface.</title>
        <authorList>
            <person name="Probst A.J."/>
            <person name="Ladd B."/>
            <person name="Jarett J.K."/>
            <person name="Geller-Mcgrath D.E."/>
            <person name="Sieber C.M.K."/>
            <person name="Emerson J.B."/>
            <person name="Anantharaman K."/>
            <person name="Thomas B.C."/>
            <person name="Malmstrom R."/>
            <person name="Stieglmeier M."/>
            <person name="Klingl A."/>
            <person name="Woyke T."/>
            <person name="Ryan C.M."/>
            <person name="Banfield J.F."/>
        </authorList>
    </citation>
    <scope>NUCLEOTIDE SEQUENCE [LARGE SCALE GENOMIC DNA]</scope>
</reference>
<feature type="transmembrane region" description="Helical" evidence="1">
    <location>
        <begin position="45"/>
        <end position="74"/>
    </location>
</feature>
<keyword evidence="1" id="KW-0812">Transmembrane</keyword>
<protein>
    <recommendedName>
        <fullName evidence="4">Chromate transporter</fullName>
    </recommendedName>
</protein>
<proteinExistence type="predicted"/>
<sequence length="162" mass="17408">MAKTTDSKADFGGALNKLEITLEEYLVKKAPFQLPGNVKEIIVKFAPYLAILGVVMGIPGILALLGAGTILAPLGFVGGMMTGRPFLGVGFIVNVLFLGVMVLLEALAIPGLFSRSKKAWTFLYWSALVGVVQNIVSFNIGGLVIGGLISMYFLFQVKEYYK</sequence>
<dbReference type="Proteomes" id="UP000230184">
    <property type="component" value="Unassembled WGS sequence"/>
</dbReference>